<dbReference type="AlphaFoldDB" id="A0A1G7HKI4"/>
<protein>
    <recommendedName>
        <fullName evidence="1">HipA-like kinase domain-containing protein</fullName>
    </recommendedName>
</protein>
<dbReference type="Proteomes" id="UP000243333">
    <property type="component" value="Unassembled WGS sequence"/>
</dbReference>
<keyword evidence="3" id="KW-1185">Reference proteome</keyword>
<evidence type="ECO:0000313" key="3">
    <source>
        <dbReference type="Proteomes" id="UP000243333"/>
    </source>
</evidence>
<dbReference type="InterPro" id="IPR046748">
    <property type="entry name" value="HipA_2"/>
</dbReference>
<sequence length="263" mass="30766">MLRAIRHLGPVGLGVTSPQLFRAGDGQVYVVKLQNNRLGPKILANEYLAARFGVLMGLCFPPADIIYIDEPVLRQSRWLRRSQVTPGPHFACRYLPDTRYVQRRLLERAENKSELAGVMLFDHMFFNLDRTYNRRNLIVRREETGWRVYAIDNSHLFRRGVWTADRLIKLASRLIVNYRRSYGILLKHFLTPQDFAPFVARVQALRDEQLTTLVDDIPHEWLPDPVERQALVEFLQRRRDLAGEIANRLIRLIPDVNRRADKN</sequence>
<dbReference type="STRING" id="1123285.SAMN05660235_00117"/>
<dbReference type="RefSeq" id="WP_093687092.1">
    <property type="nucleotide sequence ID" value="NZ_FNBU01000001.1"/>
</dbReference>
<accession>A0A1G7HKI4</accession>
<proteinExistence type="predicted"/>
<organism evidence="2 3">
    <name type="scientific">Sporolituus thermophilus DSM 23256</name>
    <dbReference type="NCBI Taxonomy" id="1123285"/>
    <lineage>
        <taxon>Bacteria</taxon>
        <taxon>Bacillati</taxon>
        <taxon>Bacillota</taxon>
        <taxon>Negativicutes</taxon>
        <taxon>Selenomonadales</taxon>
        <taxon>Sporomusaceae</taxon>
        <taxon>Sporolituus</taxon>
    </lineage>
</organism>
<reference evidence="3" key="1">
    <citation type="submission" date="2016-10" db="EMBL/GenBank/DDBJ databases">
        <authorList>
            <person name="Varghese N."/>
            <person name="Submissions S."/>
        </authorList>
    </citation>
    <scope>NUCLEOTIDE SEQUENCE [LARGE SCALE GENOMIC DNA]</scope>
    <source>
        <strain evidence="3">DSM 23256</strain>
    </source>
</reference>
<dbReference type="EMBL" id="FNBU01000001">
    <property type="protein sequence ID" value="SDF00992.1"/>
    <property type="molecule type" value="Genomic_DNA"/>
</dbReference>
<evidence type="ECO:0000313" key="2">
    <source>
        <dbReference type="EMBL" id="SDF00992.1"/>
    </source>
</evidence>
<dbReference type="OrthoDB" id="1676460at2"/>
<dbReference type="Pfam" id="PF20613">
    <property type="entry name" value="HipA_2"/>
    <property type="match status" value="1"/>
</dbReference>
<feature type="domain" description="HipA-like kinase" evidence="1">
    <location>
        <begin position="13"/>
        <end position="229"/>
    </location>
</feature>
<gene>
    <name evidence="2" type="ORF">SAMN05660235_00117</name>
</gene>
<evidence type="ECO:0000259" key="1">
    <source>
        <dbReference type="Pfam" id="PF20613"/>
    </source>
</evidence>
<name>A0A1G7HKI4_9FIRM</name>